<dbReference type="SMART" id="SM00421">
    <property type="entry name" value="HTH_LUXR"/>
    <property type="match status" value="1"/>
</dbReference>
<protein>
    <submittedName>
        <fullName evidence="4">ATP/maltotriose-dependent transcriptional regulator MalT</fullName>
    </submittedName>
</protein>
<sequence>MNAQTTTSPPLVARDDELTAFEAAWAKSRCRGLAIYGPAGVGKTRLAEEFLARAVGKGFRSSRATASAVAGAVPLGAVAHLIPPGTDLSDPVRGYQAVAHALAGDGRRHVVFVDDLHLLDAASARLLQQLLDASAIRLIATIRAGKSVTESVAALALGDTLHRIDLVPFDQGEVEEVLQATLGGPVGRRTVHILHRVSGGNALYLRELVHGARMRGALTRDGDIWELTEGVLPSTPRLLQLISARLEAAEPAARRVLELLALCEPLASADAGPARTLRALEADGLIRARLEGRRTTITLSHPLYGEALRRDMPLLHRRELLLEQCERVSGNGARRREDTLHLATWSLAATGKADPGLLVQAAGLAQHARDHRQALDLTEAAWREEQSAHVGLAYARALINLARHDEADLVLRQVEDVITEEDRHRLLQARLDNHILQGRLREAQQLLEGRRDPRSRLAMATVLYYRGRFRDSLEMSRPLLTSSDPAVAQDATTFATSCLLRRGALAEAAEVFQPMLRLLAAPPTERENTFYAEYLEHVHAHAHVISGDLPSAERIVTSKYERDVARHESGAINAVALGFILLERGKVRTALNILHPVVTREIHWSLFTQWAQADAVICAAVLRRTEAMDRYVQLLPPVEDTIEACDNRIARAWHASVHHDRQRVRDLLVQAAADSREREQYLHAVWAVHAMGRLGVAAAAAPFWDVPVEGAFMNAQLDYTRALAKDDVQLLARTAEVFRGAGADLYAAEALAELAHRLHRDGEHRQAVAAAHQASEALAHCEGARTPALELLTTVRTPAALTERERQISLLAASGTASREIAETLHLSVRTVNNHLQHVYAKLGVTSRRELRKELES</sequence>
<dbReference type="RefSeq" id="WP_205042357.1">
    <property type="nucleotide sequence ID" value="NZ_CAJVAX010000012.1"/>
</dbReference>
<dbReference type="InterPro" id="IPR000792">
    <property type="entry name" value="Tscrpt_reg_LuxR_C"/>
</dbReference>
<dbReference type="Gene3D" id="1.10.10.10">
    <property type="entry name" value="Winged helix-like DNA-binding domain superfamily/Winged helix DNA-binding domain"/>
    <property type="match status" value="1"/>
</dbReference>
<dbReference type="Proteomes" id="UP001153328">
    <property type="component" value="Unassembled WGS sequence"/>
</dbReference>
<gene>
    <name evidence="4" type="ORF">SBRY_20177</name>
</gene>
<keyword evidence="1" id="KW-0547">Nucleotide-binding</keyword>
<name>A0A9W4GZD9_9ACTN</name>
<dbReference type="CDD" id="cd06170">
    <property type="entry name" value="LuxR_C_like"/>
    <property type="match status" value="1"/>
</dbReference>
<dbReference type="InterPro" id="IPR016032">
    <property type="entry name" value="Sig_transdc_resp-reg_C-effctor"/>
</dbReference>
<reference evidence="4" key="1">
    <citation type="submission" date="2021-06" db="EMBL/GenBank/DDBJ databases">
        <authorList>
            <person name="Arsene-Ploetze F."/>
        </authorList>
    </citation>
    <scope>NUCLEOTIDE SEQUENCE</scope>
    <source>
        <strain evidence="4">SBRY1</strain>
    </source>
</reference>
<dbReference type="PROSITE" id="PS50043">
    <property type="entry name" value="HTH_LUXR_2"/>
    <property type="match status" value="1"/>
</dbReference>
<dbReference type="GO" id="GO:0003677">
    <property type="term" value="F:DNA binding"/>
    <property type="evidence" value="ECO:0007669"/>
    <property type="project" value="InterPro"/>
</dbReference>
<evidence type="ECO:0000259" key="3">
    <source>
        <dbReference type="PROSITE" id="PS50043"/>
    </source>
</evidence>
<dbReference type="PANTHER" id="PTHR16305:SF35">
    <property type="entry name" value="TRANSCRIPTIONAL ACTIVATOR DOMAIN"/>
    <property type="match status" value="1"/>
</dbReference>
<dbReference type="GO" id="GO:0005737">
    <property type="term" value="C:cytoplasm"/>
    <property type="evidence" value="ECO:0007669"/>
    <property type="project" value="TreeGrafter"/>
</dbReference>
<keyword evidence="5" id="KW-1185">Reference proteome</keyword>
<dbReference type="PROSITE" id="PS00622">
    <property type="entry name" value="HTH_LUXR_1"/>
    <property type="match status" value="1"/>
</dbReference>
<organism evidence="4 5">
    <name type="scientific">Actinacidiphila bryophytorum</name>
    <dbReference type="NCBI Taxonomy" id="1436133"/>
    <lineage>
        <taxon>Bacteria</taxon>
        <taxon>Bacillati</taxon>
        <taxon>Actinomycetota</taxon>
        <taxon>Actinomycetes</taxon>
        <taxon>Kitasatosporales</taxon>
        <taxon>Streptomycetaceae</taxon>
        <taxon>Actinacidiphila</taxon>
    </lineage>
</organism>
<proteinExistence type="predicted"/>
<feature type="domain" description="HTH luxR-type" evidence="3">
    <location>
        <begin position="794"/>
        <end position="857"/>
    </location>
</feature>
<dbReference type="Pfam" id="PF00196">
    <property type="entry name" value="GerE"/>
    <property type="match status" value="1"/>
</dbReference>
<dbReference type="Gene3D" id="3.40.50.300">
    <property type="entry name" value="P-loop containing nucleotide triphosphate hydrolases"/>
    <property type="match status" value="1"/>
</dbReference>
<dbReference type="InterPro" id="IPR027417">
    <property type="entry name" value="P-loop_NTPase"/>
</dbReference>
<dbReference type="PANTHER" id="PTHR16305">
    <property type="entry name" value="TESTICULAR SOLUBLE ADENYLYL CYCLASE"/>
    <property type="match status" value="1"/>
</dbReference>
<dbReference type="InterPro" id="IPR036388">
    <property type="entry name" value="WH-like_DNA-bd_sf"/>
</dbReference>
<evidence type="ECO:0000313" key="5">
    <source>
        <dbReference type="Proteomes" id="UP001153328"/>
    </source>
</evidence>
<dbReference type="Pfam" id="PF13191">
    <property type="entry name" value="AAA_16"/>
    <property type="match status" value="1"/>
</dbReference>
<dbReference type="GO" id="GO:0006355">
    <property type="term" value="P:regulation of DNA-templated transcription"/>
    <property type="evidence" value="ECO:0007669"/>
    <property type="project" value="InterPro"/>
</dbReference>
<keyword evidence="2" id="KW-0067">ATP-binding</keyword>
<dbReference type="GO" id="GO:0004016">
    <property type="term" value="F:adenylate cyclase activity"/>
    <property type="evidence" value="ECO:0007669"/>
    <property type="project" value="TreeGrafter"/>
</dbReference>
<dbReference type="SUPFAM" id="SSF46894">
    <property type="entry name" value="C-terminal effector domain of the bipartite response regulators"/>
    <property type="match status" value="1"/>
</dbReference>
<dbReference type="SUPFAM" id="SSF52540">
    <property type="entry name" value="P-loop containing nucleoside triphosphate hydrolases"/>
    <property type="match status" value="1"/>
</dbReference>
<evidence type="ECO:0000256" key="1">
    <source>
        <dbReference type="ARBA" id="ARBA00022741"/>
    </source>
</evidence>
<dbReference type="AlphaFoldDB" id="A0A9W4GZD9"/>
<dbReference type="EMBL" id="CAJVAX010000012">
    <property type="protein sequence ID" value="CAG7625611.1"/>
    <property type="molecule type" value="Genomic_DNA"/>
</dbReference>
<dbReference type="InterPro" id="IPR041664">
    <property type="entry name" value="AAA_16"/>
</dbReference>
<accession>A0A9W4GZD9</accession>
<comment type="caution">
    <text evidence="4">The sequence shown here is derived from an EMBL/GenBank/DDBJ whole genome shotgun (WGS) entry which is preliminary data.</text>
</comment>
<dbReference type="PRINTS" id="PR00038">
    <property type="entry name" value="HTHLUXR"/>
</dbReference>
<evidence type="ECO:0000256" key="2">
    <source>
        <dbReference type="ARBA" id="ARBA00022840"/>
    </source>
</evidence>
<dbReference type="GO" id="GO:0005524">
    <property type="term" value="F:ATP binding"/>
    <property type="evidence" value="ECO:0007669"/>
    <property type="project" value="UniProtKB-KW"/>
</dbReference>
<evidence type="ECO:0000313" key="4">
    <source>
        <dbReference type="EMBL" id="CAG7625611.1"/>
    </source>
</evidence>